<dbReference type="EMBL" id="NAJQ01000149">
    <property type="protein sequence ID" value="TKA76965.1"/>
    <property type="molecule type" value="Genomic_DNA"/>
</dbReference>
<feature type="region of interest" description="Disordered" evidence="1">
    <location>
        <begin position="81"/>
        <end position="226"/>
    </location>
</feature>
<evidence type="ECO:0000256" key="1">
    <source>
        <dbReference type="SAM" id="MobiDB-lite"/>
    </source>
</evidence>
<dbReference type="GO" id="GO:0046872">
    <property type="term" value="F:metal ion binding"/>
    <property type="evidence" value="ECO:0007669"/>
    <property type="project" value="InterPro"/>
</dbReference>
<comment type="caution">
    <text evidence="3">The sequence shown here is derived from an EMBL/GenBank/DDBJ whole genome shotgun (WGS) entry which is preliminary data.</text>
</comment>
<feature type="compositionally biased region" description="Low complexity" evidence="1">
    <location>
        <begin position="117"/>
        <end position="132"/>
    </location>
</feature>
<gene>
    <name evidence="3" type="ORF">B0A55_04915</name>
</gene>
<name>A0A4U0XPY3_9PEZI</name>
<dbReference type="PANTHER" id="PTHR23509:SF6">
    <property type="entry name" value="PHOSPHOLIPASE C1020.13C-RELATED"/>
    <property type="match status" value="1"/>
</dbReference>
<keyword evidence="4" id="KW-1185">Reference proteome</keyword>
<feature type="region of interest" description="Disordered" evidence="1">
    <location>
        <begin position="37"/>
        <end position="62"/>
    </location>
</feature>
<dbReference type="SMART" id="SM01127">
    <property type="entry name" value="DDHD"/>
    <property type="match status" value="1"/>
</dbReference>
<dbReference type="PROSITE" id="PS51043">
    <property type="entry name" value="DDHD"/>
    <property type="match status" value="1"/>
</dbReference>
<dbReference type="InterPro" id="IPR058055">
    <property type="entry name" value="PA-PLA1"/>
</dbReference>
<dbReference type="PANTHER" id="PTHR23509">
    <property type="entry name" value="PA-PL1 PHOSPHOLIPASE FAMILY"/>
    <property type="match status" value="1"/>
</dbReference>
<dbReference type="InterPro" id="IPR004177">
    <property type="entry name" value="DDHD_dom"/>
</dbReference>
<feature type="region of interest" description="Disordered" evidence="1">
    <location>
        <begin position="801"/>
        <end position="820"/>
    </location>
</feature>
<feature type="compositionally biased region" description="Low complexity" evidence="1">
    <location>
        <begin position="804"/>
        <end position="819"/>
    </location>
</feature>
<feature type="region of interest" description="Disordered" evidence="1">
    <location>
        <begin position="459"/>
        <end position="489"/>
    </location>
</feature>
<dbReference type="OrthoDB" id="69269at2759"/>
<sequence length="922" mass="101376">MTSGASQYIRTVLHHTESPPPVEARFFYTSPLPIDDPLSPVPPPASGKVVANQPPKPFSEYDNTALDKAWHQLRRKILQYHEEHGEKPSVSEGSRARTDSRGASVDGRRGSGSKPTAQRASLARQAASSLSQVDGPPPVLDTSVKAGDEPQSAADVATLPDTTGTPFIRAPSGKRLSDLRHVEHKPERPKPQAHDTYTWEDASHLVEHSPVPEERHKEESPRTSVPVGVSRLHKVEMPELVMEPIYWTPIHDTAHVVRGTWFYQDTMLPVETNVANMLEAGYIDLQVWTETWRDELSSAVEVGAAGEMKIVHRLWPDKILRPLESRPTSRRGVPEDLLRTATLNLVEANETPEEQREKAVEVACDIIDISSGPGGSDNKASGRCTYGRQGVARTYPQHGVIYASEREARILQPNLMPSTYYGRRPLAGYIRKGHKLGIPVVRGFDQAVWDKLYPTKHSKKTQKADAGLATSASGAPPKRRRRTDPDLAKADRPTVSDLVLVIHGIGQQLSHRMESFHFTHAMNTFRRDVNVEVGTDQVKAHFRPDMGSIMLLPVNWRHSLSLEEGGYSDGTEDATSNDFTLKDITPDTLPSVRNIVSDVMLDVPYYMSHHQPKMIAAVIREANRVYQLWCRHNPGFAATGRVHLIGHSLGSVMAIDILSRQPTTIPAHLQNPTPLDLSSNQIDHFLFNTANLFLAGSPAGFFLLLKKAQLRPRLDHPSATAAADPSANNLSICGERGEYGCLPVENLYNIINGYDPVSYRMNAAVDRTYAASLKKAWIPTTAGSWFGGGGGGSGMGWFAGGSGSTSTSTSTNPANAAPALPRLPSTVELETHNFSLEEIAEKRMHLLNDNGQVDFFLRYGGGPLEIQYLTMLGAHSSYWLLRDFVRMVVGEVGRREGREGTGVGMRAVKDKKAGRGRGQVGN</sequence>
<feature type="region of interest" description="Disordered" evidence="1">
    <location>
        <begin position="895"/>
        <end position="922"/>
    </location>
</feature>
<evidence type="ECO:0000313" key="3">
    <source>
        <dbReference type="EMBL" id="TKA76965.1"/>
    </source>
</evidence>
<dbReference type="GO" id="GO:0004620">
    <property type="term" value="F:phospholipase activity"/>
    <property type="evidence" value="ECO:0007669"/>
    <property type="project" value="TreeGrafter"/>
</dbReference>
<reference evidence="3 4" key="1">
    <citation type="submission" date="2017-03" db="EMBL/GenBank/DDBJ databases">
        <title>Genomes of endolithic fungi from Antarctica.</title>
        <authorList>
            <person name="Coleine C."/>
            <person name="Masonjones S."/>
            <person name="Stajich J.E."/>
        </authorList>
    </citation>
    <scope>NUCLEOTIDE SEQUENCE [LARGE SCALE GENOMIC DNA]</scope>
    <source>
        <strain evidence="3 4">CCFEE 5184</strain>
    </source>
</reference>
<dbReference type="Proteomes" id="UP000309340">
    <property type="component" value="Unassembled WGS sequence"/>
</dbReference>
<dbReference type="Pfam" id="PF02862">
    <property type="entry name" value="DDHD"/>
    <property type="match status" value="2"/>
</dbReference>
<proteinExistence type="predicted"/>
<feature type="compositionally biased region" description="Basic and acidic residues" evidence="1">
    <location>
        <begin position="201"/>
        <end position="221"/>
    </location>
</feature>
<feature type="compositionally biased region" description="Basic and acidic residues" evidence="1">
    <location>
        <begin position="81"/>
        <end position="100"/>
    </location>
</feature>
<accession>A0A4U0XPY3</accession>
<dbReference type="AlphaFoldDB" id="A0A4U0XPY3"/>
<protein>
    <recommendedName>
        <fullName evidence="2">DDHD domain-containing protein</fullName>
    </recommendedName>
</protein>
<dbReference type="SUPFAM" id="SSF53474">
    <property type="entry name" value="alpha/beta-Hydrolases"/>
    <property type="match status" value="1"/>
</dbReference>
<dbReference type="STRING" id="329884.A0A4U0XPY3"/>
<dbReference type="GO" id="GO:0005737">
    <property type="term" value="C:cytoplasm"/>
    <property type="evidence" value="ECO:0007669"/>
    <property type="project" value="TreeGrafter"/>
</dbReference>
<feature type="compositionally biased region" description="Basic and acidic residues" evidence="1">
    <location>
        <begin position="175"/>
        <end position="193"/>
    </location>
</feature>
<dbReference type="InterPro" id="IPR029058">
    <property type="entry name" value="AB_hydrolase_fold"/>
</dbReference>
<organism evidence="3 4">
    <name type="scientific">Friedmanniomyces simplex</name>
    <dbReference type="NCBI Taxonomy" id="329884"/>
    <lineage>
        <taxon>Eukaryota</taxon>
        <taxon>Fungi</taxon>
        <taxon>Dikarya</taxon>
        <taxon>Ascomycota</taxon>
        <taxon>Pezizomycotina</taxon>
        <taxon>Dothideomycetes</taxon>
        <taxon>Dothideomycetidae</taxon>
        <taxon>Mycosphaerellales</taxon>
        <taxon>Teratosphaeriaceae</taxon>
        <taxon>Friedmanniomyces</taxon>
    </lineage>
</organism>
<feature type="domain" description="DDHD" evidence="2">
    <location>
        <begin position="685"/>
        <end position="894"/>
    </location>
</feature>
<evidence type="ECO:0000313" key="4">
    <source>
        <dbReference type="Proteomes" id="UP000309340"/>
    </source>
</evidence>
<evidence type="ECO:0000259" key="2">
    <source>
        <dbReference type="PROSITE" id="PS51043"/>
    </source>
</evidence>